<name>A0A845F411_9BACL</name>
<sequence>MIPVNSEWIAWLDDYGRLRKDAPEHIQEQYKEWKEEWEKIMRGRF</sequence>
<accession>A0A845F411</accession>
<comment type="caution">
    <text evidence="1">The sequence shown here is derived from an EMBL/GenBank/DDBJ whole genome shotgun (WGS) entry which is preliminary data.</text>
</comment>
<organism evidence="1 2">
    <name type="scientific">Guptibacillus hwajinpoensis</name>
    <dbReference type="NCBI Taxonomy" id="208199"/>
    <lineage>
        <taxon>Bacteria</taxon>
        <taxon>Bacillati</taxon>
        <taxon>Bacillota</taxon>
        <taxon>Bacilli</taxon>
        <taxon>Bacillales</taxon>
        <taxon>Guptibacillaceae</taxon>
        <taxon>Guptibacillus</taxon>
    </lineage>
</organism>
<dbReference type="Proteomes" id="UP000447833">
    <property type="component" value="Unassembled WGS sequence"/>
</dbReference>
<dbReference type="RefSeq" id="WP_160920816.1">
    <property type="nucleotide sequence ID" value="NZ_WMEY01000007.1"/>
</dbReference>
<evidence type="ECO:0000313" key="1">
    <source>
        <dbReference type="EMBL" id="MYL65436.1"/>
    </source>
</evidence>
<gene>
    <name evidence="1" type="ORF">GLW07_18925</name>
</gene>
<dbReference type="EMBL" id="WMEY01000007">
    <property type="protein sequence ID" value="MYL65436.1"/>
    <property type="molecule type" value="Genomic_DNA"/>
</dbReference>
<evidence type="ECO:0000313" key="2">
    <source>
        <dbReference type="Proteomes" id="UP000447833"/>
    </source>
</evidence>
<protein>
    <submittedName>
        <fullName evidence="1">Uncharacterized protein</fullName>
    </submittedName>
</protein>
<reference evidence="1 2" key="1">
    <citation type="submission" date="2019-11" db="EMBL/GenBank/DDBJ databases">
        <title>Genome sequences of 17 halophilic strains isolated from different environments.</title>
        <authorList>
            <person name="Furrow R.E."/>
        </authorList>
    </citation>
    <scope>NUCLEOTIDE SEQUENCE [LARGE SCALE GENOMIC DNA]</scope>
    <source>
        <strain evidence="1 2">22506_14_FS</strain>
    </source>
</reference>
<proteinExistence type="predicted"/>
<dbReference type="AlphaFoldDB" id="A0A845F411"/>